<dbReference type="PANTHER" id="PTHR11481:SF103">
    <property type="entry name" value="LOW AFFINITY IMMUNOGLOBULIN GAMMA FC REGION RECEPTOR III-A-RELATED"/>
    <property type="match status" value="1"/>
</dbReference>
<evidence type="ECO:0000256" key="7">
    <source>
        <dbReference type="ARBA" id="ARBA00023180"/>
    </source>
</evidence>
<dbReference type="Gene3D" id="2.60.40.10">
    <property type="entry name" value="Immunoglobulins"/>
    <property type="match status" value="2"/>
</dbReference>
<dbReference type="PROSITE" id="PS50835">
    <property type="entry name" value="IG_LIKE"/>
    <property type="match status" value="1"/>
</dbReference>
<keyword evidence="5 8" id="KW-0472">Membrane</keyword>
<keyword evidence="2" id="KW-1003">Cell membrane</keyword>
<dbReference type="GO" id="GO:0009897">
    <property type="term" value="C:external side of plasma membrane"/>
    <property type="evidence" value="ECO:0000318"/>
    <property type="project" value="GO_Central"/>
</dbReference>
<evidence type="ECO:0000256" key="6">
    <source>
        <dbReference type="ARBA" id="ARBA00023157"/>
    </source>
</evidence>
<dbReference type="InterPro" id="IPR003599">
    <property type="entry name" value="Ig_sub"/>
</dbReference>
<evidence type="ECO:0000256" key="5">
    <source>
        <dbReference type="ARBA" id="ARBA00023136"/>
    </source>
</evidence>
<keyword evidence="8" id="KW-0812">Transmembrane</keyword>
<dbReference type="InterPro" id="IPR013783">
    <property type="entry name" value="Ig-like_fold"/>
</dbReference>
<keyword evidence="7" id="KW-0325">Glycoprotein</keyword>
<feature type="transmembrane region" description="Helical" evidence="8">
    <location>
        <begin position="266"/>
        <end position="290"/>
    </location>
</feature>
<comment type="subcellular location">
    <subcellularLocation>
        <location evidence="1">Cell membrane</location>
    </subcellularLocation>
</comment>
<dbReference type="RefSeq" id="XP_007663481.2">
    <property type="nucleotide sequence ID" value="XM_007665291.4"/>
</dbReference>
<dbReference type="GO" id="GO:0004888">
    <property type="term" value="F:transmembrane signaling receptor activity"/>
    <property type="evidence" value="ECO:0000318"/>
    <property type="project" value="GO_Central"/>
</dbReference>
<reference evidence="10" key="3">
    <citation type="submission" date="2025-09" db="UniProtKB">
        <authorList>
            <consortium name="Ensembl"/>
        </authorList>
    </citation>
    <scope>IDENTIFICATION</scope>
    <source>
        <strain evidence="10">Glennie</strain>
    </source>
</reference>
<dbReference type="GeneTree" id="ENSGT01050000244808"/>
<keyword evidence="8" id="KW-1133">Transmembrane helix</keyword>
<evidence type="ECO:0000313" key="10">
    <source>
        <dbReference type="Ensembl" id="ENSOANP00000034213.1"/>
    </source>
</evidence>
<reference evidence="10 11" key="1">
    <citation type="journal article" date="2008" name="Nature">
        <title>Genome analysis of the platypus reveals unique signatures of evolution.</title>
        <authorList>
            <person name="Warren W.C."/>
            <person name="Hillier L.W."/>
            <person name="Marshall Graves J.A."/>
            <person name="Birney E."/>
            <person name="Ponting C.P."/>
            <person name="Grutzner F."/>
            <person name="Belov K."/>
            <person name="Miller W."/>
            <person name="Clarke L."/>
            <person name="Chinwalla A.T."/>
            <person name="Yang S.P."/>
            <person name="Heger A."/>
            <person name="Locke D.P."/>
            <person name="Miethke P."/>
            <person name="Waters P.D."/>
            <person name="Veyrunes F."/>
            <person name="Fulton L."/>
            <person name="Fulton B."/>
            <person name="Graves T."/>
            <person name="Wallis J."/>
            <person name="Puente X.S."/>
            <person name="Lopez-Otin C."/>
            <person name="Ordonez G.R."/>
            <person name="Eichler E.E."/>
            <person name="Chen L."/>
            <person name="Cheng Z."/>
            <person name="Deakin J.E."/>
            <person name="Alsop A."/>
            <person name="Thompson K."/>
            <person name="Kirby P."/>
            <person name="Papenfuss A.T."/>
            <person name="Wakefield M.J."/>
            <person name="Olender T."/>
            <person name="Lancet D."/>
            <person name="Huttley G.A."/>
            <person name="Smit A.F."/>
            <person name="Pask A."/>
            <person name="Temple-Smith P."/>
            <person name="Batzer M.A."/>
            <person name="Walker J.A."/>
            <person name="Konkel M.K."/>
            <person name="Harris R.S."/>
            <person name="Whittington C.M."/>
            <person name="Wong E.S."/>
            <person name="Gemmell N.J."/>
            <person name="Buschiazzo E."/>
            <person name="Vargas Jentzsch I.M."/>
            <person name="Merkel A."/>
            <person name="Schmitz J."/>
            <person name="Zemann A."/>
            <person name="Churakov G."/>
            <person name="Kriegs J.O."/>
            <person name="Brosius J."/>
            <person name="Murchison E.P."/>
            <person name="Sachidanandam R."/>
            <person name="Smith C."/>
            <person name="Hannon G.J."/>
            <person name="Tsend-Ayush E."/>
            <person name="McMillan D."/>
            <person name="Attenborough R."/>
            <person name="Rens W."/>
            <person name="Ferguson-Smith M."/>
            <person name="Lefevre C.M."/>
            <person name="Sharp J.A."/>
            <person name="Nicholas K.R."/>
            <person name="Ray D.A."/>
            <person name="Kube M."/>
            <person name="Reinhardt R."/>
            <person name="Pringle T.H."/>
            <person name="Taylor J."/>
            <person name="Jones R.C."/>
            <person name="Nixon B."/>
            <person name="Dacheux J.L."/>
            <person name="Niwa H."/>
            <person name="Sekita Y."/>
            <person name="Huang X."/>
            <person name="Stark A."/>
            <person name="Kheradpour P."/>
            <person name="Kellis M."/>
            <person name="Flicek P."/>
            <person name="Chen Y."/>
            <person name="Webber C."/>
            <person name="Hardison R."/>
            <person name="Nelson J."/>
            <person name="Hallsworth-Pepin K."/>
            <person name="Delehaunty K."/>
            <person name="Markovic C."/>
            <person name="Minx P."/>
            <person name="Feng Y."/>
            <person name="Kremitzki C."/>
            <person name="Mitreva M."/>
            <person name="Glasscock J."/>
            <person name="Wylie T."/>
            <person name="Wohldmann P."/>
            <person name="Thiru P."/>
            <person name="Nhan M.N."/>
            <person name="Pohl C.S."/>
            <person name="Smith S.M."/>
            <person name="Hou S."/>
            <person name="Nefedov M."/>
            <person name="de Jong P.J."/>
            <person name="Renfree M.B."/>
            <person name="Mardis E.R."/>
            <person name="Wilson R.K."/>
        </authorList>
    </citation>
    <scope>NUCLEOTIDE SEQUENCE [LARGE SCALE GENOMIC DNA]</scope>
    <source>
        <strain evidence="10 11">Glennie</strain>
    </source>
</reference>
<sequence length="299" mass="32835">MPFGPSLGEEGILGVPAGNAGISQKGKLVRVKNRVGVAWLPSSFFSTCLKKLPHPGASSSGRLTVIMWQLMTLLILACRSVRTADLRKSVVTLNPPWVNVIRGDPVTLSCSDPGSPGDAGTVTRWFHNGTTIQERTSSYSIQAASSSDSGRYSCQKGDSAQSDPVNLDVMGVDWANLQVNGYEFPEGGNLSLNCRGSRDVFSRDYKFFRDGKTLKYSLFPQHFISHLNSSHSGSYHCSIRSRDSPPITITVKAGISAVKPSHFRSWIFLIFYLVVGLLFAVDTFLCVTLWRRLKSPVWQ</sequence>
<keyword evidence="11" id="KW-1185">Reference proteome</keyword>
<evidence type="ECO:0000256" key="3">
    <source>
        <dbReference type="ARBA" id="ARBA00022652"/>
    </source>
</evidence>
<gene>
    <name evidence="10" type="primary">LOC103169645</name>
</gene>
<dbReference type="Proteomes" id="UP000002279">
    <property type="component" value="Chromosome X5"/>
</dbReference>
<evidence type="ECO:0000256" key="2">
    <source>
        <dbReference type="ARBA" id="ARBA00022475"/>
    </source>
</evidence>
<dbReference type="OMA" id="PSHFRSW"/>
<dbReference type="Bgee" id="ENSOANG00000037044">
    <property type="expression patterns" value="Expressed in ovary and 3 other cell types or tissues"/>
</dbReference>
<reference evidence="10" key="2">
    <citation type="submission" date="2025-08" db="UniProtKB">
        <authorList>
            <consortium name="Ensembl"/>
        </authorList>
    </citation>
    <scope>IDENTIFICATION</scope>
    <source>
        <strain evidence="10">Glennie</strain>
    </source>
</reference>
<accession>A0A6I8MZL3</accession>
<dbReference type="PANTHER" id="PTHR11481">
    <property type="entry name" value="IMMUNOGLOBULIN FC RECEPTOR"/>
    <property type="match status" value="1"/>
</dbReference>
<feature type="domain" description="Ig-like" evidence="9">
    <location>
        <begin position="89"/>
        <end position="166"/>
    </location>
</feature>
<dbReference type="InterPro" id="IPR007110">
    <property type="entry name" value="Ig-like_dom"/>
</dbReference>
<evidence type="ECO:0000259" key="9">
    <source>
        <dbReference type="PROSITE" id="PS50835"/>
    </source>
</evidence>
<dbReference type="AlphaFoldDB" id="A0A6I8MZL3"/>
<keyword evidence="3" id="KW-0390">IgG-binding protein</keyword>
<dbReference type="Ensembl" id="ENSOANT00000068688.1">
    <property type="protein sequence ID" value="ENSOANP00000034213.1"/>
    <property type="gene ID" value="ENSOANG00000037044.1"/>
</dbReference>
<dbReference type="InterPro" id="IPR050488">
    <property type="entry name" value="Ig_Fc_receptor"/>
</dbReference>
<dbReference type="SUPFAM" id="SSF48726">
    <property type="entry name" value="Immunoglobulin"/>
    <property type="match status" value="2"/>
</dbReference>
<dbReference type="GeneID" id="103169645"/>
<protein>
    <recommendedName>
        <fullName evidence="9">Ig-like domain-containing protein</fullName>
    </recommendedName>
</protein>
<name>A0A6I8MZL3_ORNAN</name>
<dbReference type="GO" id="GO:0016064">
    <property type="term" value="P:immunoglobulin mediated immune response"/>
    <property type="evidence" value="ECO:0000318"/>
    <property type="project" value="GO_Central"/>
</dbReference>
<keyword evidence="6" id="KW-1015">Disulfide bond</keyword>
<keyword evidence="4" id="KW-0732">Signal</keyword>
<dbReference type="KEGG" id="oaa:103169645"/>
<dbReference type="Pfam" id="PF13895">
    <property type="entry name" value="Ig_2"/>
    <property type="match status" value="2"/>
</dbReference>
<dbReference type="InterPro" id="IPR036179">
    <property type="entry name" value="Ig-like_dom_sf"/>
</dbReference>
<dbReference type="OrthoDB" id="6151406at2759"/>
<dbReference type="GO" id="GO:0007166">
    <property type="term" value="P:cell surface receptor signaling pathway"/>
    <property type="evidence" value="ECO:0000318"/>
    <property type="project" value="GO_Central"/>
</dbReference>
<dbReference type="SMART" id="SM00409">
    <property type="entry name" value="IG"/>
    <property type="match status" value="2"/>
</dbReference>
<evidence type="ECO:0000256" key="1">
    <source>
        <dbReference type="ARBA" id="ARBA00004236"/>
    </source>
</evidence>
<evidence type="ECO:0000256" key="4">
    <source>
        <dbReference type="ARBA" id="ARBA00022729"/>
    </source>
</evidence>
<evidence type="ECO:0000256" key="8">
    <source>
        <dbReference type="SAM" id="Phobius"/>
    </source>
</evidence>
<proteinExistence type="predicted"/>
<dbReference type="GO" id="GO:0019864">
    <property type="term" value="F:IgG binding"/>
    <property type="evidence" value="ECO:0007669"/>
    <property type="project" value="UniProtKB-KW"/>
</dbReference>
<organism evidence="10 11">
    <name type="scientific">Ornithorhynchus anatinus</name>
    <name type="common">Duckbill platypus</name>
    <dbReference type="NCBI Taxonomy" id="9258"/>
    <lineage>
        <taxon>Eukaryota</taxon>
        <taxon>Metazoa</taxon>
        <taxon>Chordata</taxon>
        <taxon>Craniata</taxon>
        <taxon>Vertebrata</taxon>
        <taxon>Euteleostomi</taxon>
        <taxon>Mammalia</taxon>
        <taxon>Monotremata</taxon>
        <taxon>Ornithorhynchidae</taxon>
        <taxon>Ornithorhynchus</taxon>
    </lineage>
</organism>
<evidence type="ECO:0000313" key="11">
    <source>
        <dbReference type="Proteomes" id="UP000002279"/>
    </source>
</evidence>
<dbReference type="InParanoid" id="A0A6I8MZL3"/>